<keyword evidence="2" id="KW-1185">Reference proteome</keyword>
<name>A0AAN7V187_9PEZI</name>
<sequence length="96" mass="11104">MLLTSFRSRMSEFTSLRLSNMDLSHRCEEKDDLERLVMANYEVDGMTTARTEVPASIQRKERALEASGIRWRYAEQGMSFRLQCDGFAARESTESD</sequence>
<reference evidence="1 2" key="1">
    <citation type="submission" date="2023-10" db="EMBL/GenBank/DDBJ databases">
        <title>Draft genome sequence of Xylaria bambusicola isolate GMP-LS, the root and basal stem rot pathogen of sugarcane in Indonesia.</title>
        <authorList>
            <person name="Selvaraj P."/>
            <person name="Muralishankar V."/>
            <person name="Muruganantham S."/>
            <person name="Sp S."/>
            <person name="Haryani S."/>
            <person name="Lau K.J.X."/>
            <person name="Naqvi N.I."/>
        </authorList>
    </citation>
    <scope>NUCLEOTIDE SEQUENCE [LARGE SCALE GENOMIC DNA]</scope>
    <source>
        <strain evidence="1">GMP-LS</strain>
    </source>
</reference>
<evidence type="ECO:0000313" key="1">
    <source>
        <dbReference type="EMBL" id="KAK5634559.1"/>
    </source>
</evidence>
<evidence type="ECO:0000313" key="2">
    <source>
        <dbReference type="Proteomes" id="UP001305414"/>
    </source>
</evidence>
<protein>
    <submittedName>
        <fullName evidence="1">Uncharacterized protein</fullName>
    </submittedName>
</protein>
<dbReference type="EMBL" id="JAWHQM010000042">
    <property type="protein sequence ID" value="KAK5634559.1"/>
    <property type="molecule type" value="Genomic_DNA"/>
</dbReference>
<dbReference type="AlphaFoldDB" id="A0AAN7V187"/>
<gene>
    <name evidence="1" type="ORF">RRF57_010272</name>
</gene>
<comment type="caution">
    <text evidence="1">The sequence shown here is derived from an EMBL/GenBank/DDBJ whole genome shotgun (WGS) entry which is preliminary data.</text>
</comment>
<organism evidence="1 2">
    <name type="scientific">Xylaria bambusicola</name>
    <dbReference type="NCBI Taxonomy" id="326684"/>
    <lineage>
        <taxon>Eukaryota</taxon>
        <taxon>Fungi</taxon>
        <taxon>Dikarya</taxon>
        <taxon>Ascomycota</taxon>
        <taxon>Pezizomycotina</taxon>
        <taxon>Sordariomycetes</taxon>
        <taxon>Xylariomycetidae</taxon>
        <taxon>Xylariales</taxon>
        <taxon>Xylariaceae</taxon>
        <taxon>Xylaria</taxon>
    </lineage>
</organism>
<proteinExistence type="predicted"/>
<accession>A0AAN7V187</accession>
<dbReference type="Proteomes" id="UP001305414">
    <property type="component" value="Unassembled WGS sequence"/>
</dbReference>